<protein>
    <submittedName>
        <fullName evidence="2">Putative vacuolating cytotoxin (VacA) paralog</fullName>
    </submittedName>
</protein>
<evidence type="ECO:0000259" key="1">
    <source>
        <dbReference type="PROSITE" id="PS51208"/>
    </source>
</evidence>
<evidence type="ECO:0000313" key="3">
    <source>
        <dbReference type="Proteomes" id="UP000041394"/>
    </source>
</evidence>
<dbReference type="SMART" id="SM00869">
    <property type="entry name" value="Autotransporter"/>
    <property type="match status" value="1"/>
</dbReference>
<accession>A0A0K2X7X3</accession>
<dbReference type="InterPro" id="IPR005546">
    <property type="entry name" value="Autotransporte_beta"/>
</dbReference>
<organism evidence="2 3">
    <name type="scientific">Helicobacter ailurogastricus</name>
    <dbReference type="NCBI Taxonomy" id="1578720"/>
    <lineage>
        <taxon>Bacteria</taxon>
        <taxon>Pseudomonadati</taxon>
        <taxon>Campylobacterota</taxon>
        <taxon>Epsilonproteobacteria</taxon>
        <taxon>Campylobacterales</taxon>
        <taxon>Helicobacteraceae</taxon>
        <taxon>Helicobacter</taxon>
    </lineage>
</organism>
<dbReference type="SUPFAM" id="SSF103515">
    <property type="entry name" value="Autotransporter"/>
    <property type="match status" value="1"/>
</dbReference>
<evidence type="ECO:0000313" key="2">
    <source>
        <dbReference type="EMBL" id="CRF43460.1"/>
    </source>
</evidence>
<dbReference type="InterPro" id="IPR004311">
    <property type="entry name" value="Vacuolating_cytotoxin_put"/>
</dbReference>
<gene>
    <name evidence="2" type="ORF">HAL09_00010</name>
</gene>
<reference evidence="2 3" key="1">
    <citation type="submission" date="2014-12" db="EMBL/GenBank/DDBJ databases">
        <authorList>
            <person name="Jaenicke S."/>
        </authorList>
    </citation>
    <scope>NUCLEOTIDE SEQUENCE [LARGE SCALE GENOMIC DNA]</scope>
    <source>
        <strain evidence="2">ASB9</strain>
    </source>
</reference>
<dbReference type="PROSITE" id="PS51208">
    <property type="entry name" value="AUTOTRANSPORTER"/>
    <property type="match status" value="1"/>
</dbReference>
<dbReference type="InterPro" id="IPR036709">
    <property type="entry name" value="Autotransporte_beta_dom_sf"/>
</dbReference>
<feature type="domain" description="Autotransporter" evidence="1">
    <location>
        <begin position="3394"/>
        <end position="3669"/>
    </location>
</feature>
<sequence length="3669" mass="390738">MLQAGEGTVYWISGDHQLNGQYNILGYMSSNSSSSKTTWSWWGTNNEYNKFYYNSGGGIDGYYCTNWDCNGSVTLVGNQSGTYYLHQLQYDGGNLNLQINGGALSIGGGGGNPPNVNITSYYGTHFTDNWNAQSVSIANTLSVNQTTLTTHGNHGTTSNNATIEGSSSATININDASYENFQNTTFSTENGSSSTNINFDSNNITFDHVTYDGGVHSTITDNGSLTFSNNSQFTLGQNSPFTNLGSNVNLSGVTFNINQTLNVGDTYNLLHTSKSINYNSYTSHLWDLIHYDGVTGSLDNNGYTNPSGGNGLYHVSYEINGKQYIFGETFNNNSISMHLISFIGPPQSIWDGVYSLEGTHNYEVGGGIGYVDSNNHELESFGGAYNHNFTININPNENFANGTLVLGNQTPTPVDYTKNSGSIWLGENDWNTNSITGTFNAHDIYMTNTFQTGNKWGGHAGGTVNMTFHAYNNLTLNDLHFFNHITAIYNHDTDYFTANKALSVTNSKFDANSGGTLTFNGDVSSTFNNSIFNGAGSHFVFDASDHQSQNPTITMQNSNFTGNLSSVAMQAKSIALTGVNFNNTGNSNISLSASQSLNLTNTSFNDGMASVSLNATNTLSDAGTSTLHAKDINVTAQTASFTNTTFELDPTTNGTGSFKVNNLTFNNDTFNGLSNYNFSNDGGSQNTTFQGTTTINTNNGQSPLAHLGAITLSNGARFDIKKALSGFQVGQAYQLLSGTSINYASDTEYAKNLWQMVHFGQASTTLDKSEGNDTYLVNLNLNGQTYQFQEQFSNNALSLTLTGRPPQDVWMGVYPLNGAHTYNVGNGIAYINPNVCNPSDEGCKNHTLSTYSGGTHSSATVNITGDNATLVIGNNQKAVATGGTINTANSGLEYHTSVQFNAANIYMTNNFQIGYSNGVGETGNAGFKAAKSMDMEGLNFTTYEGSHGVGHAYSTDWFEGDASMTINNSNFAATGGIMYFSSPTMNVNHSSFSGNGTTFDFNIQTNQGGDANHFSFQPQSITIQNSTFNNQGNGALKMQATALNLSGVQIIGGDKGLVSLEGTNITINNDNTNQSTLEGNNTNISLTASNALNVSNTLFNDPLNNPSSPQTMTLAGESITLNNDTFEGYSQYHFNTQNLTLQGTTSIATNNYLNGSNVATSPFSTYSGNVRFGAHALLNLTYKSILQALQGDGAYTLLSGKNINYASDTQYAKNLWQMVQFGGQSAGLATTGLPQGVTQGQNGIYYVSLDGQTIEENFGARSLTLSLIDQKQDVWWDVYTMTPTCLFGLCGHKTYNANVGTNGIAYIDPKHEEAEGWSGGNTLSTYTSGGNGMNLQVQGSNNTLVIGNDTKQAAKGGIVRLGGTGGSGGLLGYIKDTFNAANIFMTNTFQTGNSFHDGGGADVSFTATNNITLDGLNYQNLKAGTQHSNASFSAAALSATNSQFIDQTGGDFSFSASSITFTDSAINAGESTVTLDAKQNLTMASDAAPSTAEVPSSAINAKSLNVTAQTATFDNTRFTLDPTSGTTSSFKVTNLTFDNDTFNGIGSTYNFSGTQNTTFLGTTTISTTDLSSNPNSPFKSLVGNVALGSNALFNITSALQSQQKYVVVAGGDIKWSDDSYAKNLWNLVDYQGMSGTLLQNDGNNTYTVAFGGADSQIKAKETFSHNQITLTLLTQVTDLWPDVYNMTPGCVQGSILGIQGCLGWAKGHYDLLTGYGYKTYNVSVGAGGIAYIDPNLKNATAPYYNPAGKQLTAYSFAGNGGTYDIQGQGTLVLGNITTQAASGGLIQFGGEGANPGYIVDVFNAYNIYLTNGISVGNFGGANGAKLPYGGGADMTFNASNNLTTDGLTYTNNLTYLNQVCGILGSVVGSICKDIKPQSSNANFRANNTLSAINSNFSDHVADYGGLFGSFQFMGKQQVDFTGSNVQGNRTKVYVQGSQINLANSGFFLGDNSSVVLTGDYTDNLTTTAAKVEGNITATDTTFNLNTGSSATFAAANTTLSGNSVVLLNNGSIFNPNPKNTTTTSATFEGVTNITDSAQIDAQQSDVTFDQAANFSETALLSLFQNSSAIFNGLATFSGNSLINLDSNTTIAFNQGSDFTDSASVVLQGQGAKATFAGTNTFGSGTSIQVNAGASADATTGSVAFNGGHVNVSNGSVSLNDVAFNGAKLNIQGNSTFSANQVSSSGDTEFGLYGSGDLTFGSLDVASGILNIKSNTTPSTSPLISVNGKFDLNGLLNLSNINLSSALAKGQKLTYDIINAKDISGISGADGYQKIELYGMQIKNATYNKEADSWSFVNPLNGGQIITESVQDGRLQVSISQNLTPMATNLYNIAPELYFYKQSKQNTTGIDYNYTDNRVGTFFLDGQVKGVYNYNGTQEIPGTYDAYNDPNSALNIFNTGVSKSNLMALAGIATDLWPALEELLASGILNNLSDPNKLWQELQKIQINLTPTQKQTLLDFINGFDTHINQTFNNGTLVVGGEQVGQTGGMSTVWFGGDGFNGPCVPQTQAQSTACQFRHTYIGQLLGSSSNALGYIEAQFNAKDIYITGTVGSGNAQGTGGSAEVSFNSATNLVLNKANIEAQGTDQIFNLFGLGTVQKLLGQPQLGELLGQWIYDKAEGGDLIPSGLQGLIPSGVANATLGEIFNAQDMAALTQLPGFATVVKDILTHQSVSSLFGPNGLVESLPTSVQNEIDGKIEAGITQGLESGKLSGLEQGLVHKLLGIIEGGQGVQGIFNYLNNNFGNQTLWNVMDELAPWTNVTLNKALAMGDSPAATAMMQKFMDTTTFGQIFNVIFQNSAIINKSVAWLGPQVWGVIMDMAINDVLNPPKALSQMADDVGAKILDQIFGSNILNTLTQQKALSGIIGNIVQNKGLGGLWSQGLGALLPPNIKQAMEKAGVGSYLAPKGLSALWEKGYFTFSANNDVISNNSTYSNATGGTLSFIAGQSIVFNGTNNINFTNYQGTLNLYSNNLSNINLTSLNATDGLNLNAQFENLNIAGGQINLNQYESLNVSAQNFSFLGTITDTGGMIDFSEITGANVIGTLNLEKNSTLNTNNLSIAKAFNNQSTNAISVGNNLTLYSGATLTTQAQGINVGGALNSQGNFVFNLSNSTDNSTGANNTPTQNTNTPLIEVQGIATLRPTSSKTSLMAINATTQASYTLINANKWIDYNLYNQTFNPNSWKDYLTLYTYLNINGKSMQLNKQGNGLVYDGKAVSISDKGLLVSYQNAQGQTIDASIAFDNISVGVGKPLNVGAPNIEQYIAHIQGQSSVDAVYAAGGPDVMSWLNQLLVQTKNTPLFAPYYLENTSKANLVKIAKDISNSIDLVVNPNLKNNATNILQINTYTQQMSRLAKLSSFANNDNLDDFHDFLASIKGKRFASAVPNAMDVITAYSQRDKLKNNLWITGVGGASFVAGGTGTLYGINVGYDRFIKGVIVGGYAAYGYSGFHGNITNSASNNVNVGLYSRAFVKRSEITVSANETWGYNNAYISATDPILSIVNQRYDYSTWTTNLRGNYGYDFFFKNKRVILKPQIGLAYYYIGLSGLQGTMNNPFYNQFRANADPANKSVLTLNLALESRHYFSRNSYYFVLADIGRDLFVRSMGDKVVRFIGDDMLSYRNGGMYNTFAGLTTGGEVRLFRSFYINASIGARFGLDYQDINITGNVGMRYAF</sequence>
<proteinExistence type="predicted"/>
<dbReference type="EMBL" id="CDMN01000001">
    <property type="protein sequence ID" value="CRF43460.1"/>
    <property type="molecule type" value="Genomic_DNA"/>
</dbReference>
<dbReference type="Pfam" id="PF03077">
    <property type="entry name" value="VacA2"/>
    <property type="match status" value="4"/>
</dbReference>
<name>A0A0K2X7X3_9HELI</name>
<dbReference type="Proteomes" id="UP000041394">
    <property type="component" value="Unassembled WGS sequence"/>
</dbReference>